<accession>A0A0D3J9C2</accession>
<dbReference type="RefSeq" id="XP_005772536.1">
    <property type="nucleotide sequence ID" value="XM_005772479.1"/>
</dbReference>
<dbReference type="eggNOG" id="ENOG502SZG6">
    <property type="taxonomic scope" value="Eukaryota"/>
</dbReference>
<dbReference type="Pfam" id="PF13458">
    <property type="entry name" value="Peripla_BP_6"/>
    <property type="match status" value="1"/>
</dbReference>
<dbReference type="AlphaFoldDB" id="A0A0D3J9C2"/>
<protein>
    <recommendedName>
        <fullName evidence="4">Leucine-binding protein domain-containing protein</fullName>
    </recommendedName>
</protein>
<dbReference type="InterPro" id="IPR028081">
    <property type="entry name" value="Leu-bd"/>
</dbReference>
<dbReference type="InterPro" id="IPR028082">
    <property type="entry name" value="Peripla_BP_I"/>
</dbReference>
<feature type="chain" id="PRO_5044288178" description="Leucine-binding protein domain-containing protein" evidence="3">
    <location>
        <begin position="17"/>
        <end position="1082"/>
    </location>
</feature>
<reference evidence="5" key="2">
    <citation type="submission" date="2024-10" db="UniProtKB">
        <authorList>
            <consortium name="EnsemblProtists"/>
        </authorList>
    </citation>
    <scope>IDENTIFICATION</scope>
</reference>
<feature type="region of interest" description="Disordered" evidence="2">
    <location>
        <begin position="924"/>
        <end position="972"/>
    </location>
</feature>
<evidence type="ECO:0000256" key="3">
    <source>
        <dbReference type="SAM" id="SignalP"/>
    </source>
</evidence>
<dbReference type="SUPFAM" id="SSF53822">
    <property type="entry name" value="Periplasmic binding protein-like I"/>
    <property type="match status" value="1"/>
</dbReference>
<dbReference type="EnsemblProtists" id="EOD20107">
    <property type="protein sequence ID" value="EOD20107"/>
    <property type="gene ID" value="EMIHUDRAFT_208941"/>
</dbReference>
<feature type="signal peptide" evidence="3">
    <location>
        <begin position="1"/>
        <end position="16"/>
    </location>
</feature>
<sequence>MSISTLLTAVVSTTASCNVMAPGINSFDGMVVVGAPLSVSPSDSYFAYSKMIKGSVEIFLDWLLTERTPRGLQVGDQRFSMRFEWVGDASSKTQVTPALAVATRGNGAHFAMGGYSSALTQYAAQQSFADGLLMVSAGAASTSVFTQNNLTFGLYPPAAVYHDNPLAAIAAAAADVDANQPPASAATDSQSPCFAGGGGCLASLRVGFIQADTLFAKSQCANGEALGAKHGFEVARDGAGVALIVTIPKAPTDTNEVDDALRQLRDAGVNVLVGCTYLSTTKAIIAALERLDWSPLALSVSSSVGTASFAASTRDGWWQAEYALGPSPWHRTVPTVGNFSGMTSADFAARYAARHNEAEVSYHGASAFGGVAALVAAIEAAGTLETEAVAQQLAASSLREFYGDIAFDANGQITVGMLVLQAPDGASSSTHSGDPEMVVWPPEARATANAVLAFPTPPWAQRRCRLFGGGAALGATERAGIRYIEDGRAYIEDRQVLLTTVLPAAGALALFLVARRFKLAKRRRQLLWRSTRQPPRLRSKADGARWPPAASCSAGGEYHLFLSHTWSSGQDQVHMIKRRLATLAPKMKVFLDVDDLEEFGTLADNVAASDVVLLFLSRGYFASKACQIEYTAACRLGTSRPCSCTSAPLEELRDQCPDECRAHLFGSRAVVPWLRSEVFQLVTLKKIVAVVLSADGGEAATGKQAGGGDEIASVASDLSTHSRESRVGESSSGGGRRRSLAELQLERATMASAEAARRVAARAMARAPAKKECESADLYLHKELKPAAGLGPGPGLTLLYSRHNPGARLVASQLAATVAGCVAVEAPAGGATSVGGGRGLAVSDSPSQTVSRGHQALAREVCGWRAAFKETVCAAERTRQRQEAASGLAKLTNRIEELTGVDVDGDGDVNGKCLERGSLSLSSNVHSGQVSLGEASGRAQPKHGGAVGEASERVRSSSSGSGADSEPEEPAGGVEMGRLLLVHMLDPEDDGCRFEQVMAQTPQHLVDDKLYSQIALPWFHTPDYRAAALAVLSHTLVKEGSSAPSSRARGGTRTCDADGQRAILWVVAALRAWSGDNALLPA</sequence>
<dbReference type="SUPFAM" id="SSF52200">
    <property type="entry name" value="Toll/Interleukin receptor TIR domain"/>
    <property type="match status" value="1"/>
</dbReference>
<dbReference type="Proteomes" id="UP000013827">
    <property type="component" value="Unassembled WGS sequence"/>
</dbReference>
<dbReference type="InterPro" id="IPR051010">
    <property type="entry name" value="BCAA_transport"/>
</dbReference>
<dbReference type="InterPro" id="IPR035897">
    <property type="entry name" value="Toll_tir_struct_dom_sf"/>
</dbReference>
<feature type="region of interest" description="Disordered" evidence="2">
    <location>
        <begin position="715"/>
        <end position="739"/>
    </location>
</feature>
<evidence type="ECO:0000256" key="2">
    <source>
        <dbReference type="SAM" id="MobiDB-lite"/>
    </source>
</evidence>
<reference evidence="6" key="1">
    <citation type="journal article" date="2013" name="Nature">
        <title>Pan genome of the phytoplankton Emiliania underpins its global distribution.</title>
        <authorList>
            <person name="Read B.A."/>
            <person name="Kegel J."/>
            <person name="Klute M.J."/>
            <person name="Kuo A."/>
            <person name="Lefebvre S.C."/>
            <person name="Maumus F."/>
            <person name="Mayer C."/>
            <person name="Miller J."/>
            <person name="Monier A."/>
            <person name="Salamov A."/>
            <person name="Young J."/>
            <person name="Aguilar M."/>
            <person name="Claverie J.M."/>
            <person name="Frickenhaus S."/>
            <person name="Gonzalez K."/>
            <person name="Herman E.K."/>
            <person name="Lin Y.C."/>
            <person name="Napier J."/>
            <person name="Ogata H."/>
            <person name="Sarno A.F."/>
            <person name="Shmutz J."/>
            <person name="Schroeder D."/>
            <person name="de Vargas C."/>
            <person name="Verret F."/>
            <person name="von Dassow P."/>
            <person name="Valentin K."/>
            <person name="Van de Peer Y."/>
            <person name="Wheeler G."/>
            <person name="Dacks J.B."/>
            <person name="Delwiche C.F."/>
            <person name="Dyhrman S.T."/>
            <person name="Glockner G."/>
            <person name="John U."/>
            <person name="Richards T."/>
            <person name="Worden A.Z."/>
            <person name="Zhang X."/>
            <person name="Grigoriev I.V."/>
            <person name="Allen A.E."/>
            <person name="Bidle K."/>
            <person name="Borodovsky M."/>
            <person name="Bowler C."/>
            <person name="Brownlee C."/>
            <person name="Cock J.M."/>
            <person name="Elias M."/>
            <person name="Gladyshev V.N."/>
            <person name="Groth M."/>
            <person name="Guda C."/>
            <person name="Hadaegh A."/>
            <person name="Iglesias-Rodriguez M.D."/>
            <person name="Jenkins J."/>
            <person name="Jones B.M."/>
            <person name="Lawson T."/>
            <person name="Leese F."/>
            <person name="Lindquist E."/>
            <person name="Lobanov A."/>
            <person name="Lomsadze A."/>
            <person name="Malik S.B."/>
            <person name="Marsh M.E."/>
            <person name="Mackinder L."/>
            <person name="Mock T."/>
            <person name="Mueller-Roeber B."/>
            <person name="Pagarete A."/>
            <person name="Parker M."/>
            <person name="Probert I."/>
            <person name="Quesneville H."/>
            <person name="Raines C."/>
            <person name="Rensing S.A."/>
            <person name="Riano-Pachon D.M."/>
            <person name="Richier S."/>
            <person name="Rokitta S."/>
            <person name="Shiraiwa Y."/>
            <person name="Soanes D.M."/>
            <person name="van der Giezen M."/>
            <person name="Wahlund T.M."/>
            <person name="Williams B."/>
            <person name="Wilson W."/>
            <person name="Wolfe G."/>
            <person name="Wurch L.L."/>
        </authorList>
    </citation>
    <scope>NUCLEOTIDE SEQUENCE</scope>
</reference>
<keyword evidence="6" id="KW-1185">Reference proteome</keyword>
<organism evidence="5 6">
    <name type="scientific">Emiliania huxleyi (strain CCMP1516)</name>
    <dbReference type="NCBI Taxonomy" id="280463"/>
    <lineage>
        <taxon>Eukaryota</taxon>
        <taxon>Haptista</taxon>
        <taxon>Haptophyta</taxon>
        <taxon>Prymnesiophyceae</taxon>
        <taxon>Isochrysidales</taxon>
        <taxon>Noelaerhabdaceae</taxon>
        <taxon>Emiliania</taxon>
    </lineage>
</organism>
<dbReference type="PANTHER" id="PTHR30483:SF37">
    <property type="entry name" value="ABC TRANSPORTER SUBSTRATE-BINDING PROTEIN"/>
    <property type="match status" value="1"/>
</dbReference>
<dbReference type="Gene3D" id="3.40.50.10140">
    <property type="entry name" value="Toll/interleukin-1 receptor homology (TIR) domain"/>
    <property type="match status" value="1"/>
</dbReference>
<evidence type="ECO:0000313" key="5">
    <source>
        <dbReference type="EnsemblProtists" id="EOD20107"/>
    </source>
</evidence>
<dbReference type="PaxDb" id="2903-EOD20107"/>
<dbReference type="HOGENOM" id="CLU_324018_0_0_1"/>
<feature type="domain" description="Leucine-binding protein" evidence="4">
    <location>
        <begin position="205"/>
        <end position="425"/>
    </location>
</feature>
<keyword evidence="1 3" id="KW-0732">Signal</keyword>
<dbReference type="PANTHER" id="PTHR30483">
    <property type="entry name" value="LEUCINE-SPECIFIC-BINDING PROTEIN"/>
    <property type="match status" value="1"/>
</dbReference>
<proteinExistence type="predicted"/>
<evidence type="ECO:0000256" key="1">
    <source>
        <dbReference type="ARBA" id="ARBA00022729"/>
    </source>
</evidence>
<evidence type="ECO:0000313" key="6">
    <source>
        <dbReference type="Proteomes" id="UP000013827"/>
    </source>
</evidence>
<evidence type="ECO:0000259" key="4">
    <source>
        <dbReference type="Pfam" id="PF13458"/>
    </source>
</evidence>
<dbReference type="GeneID" id="17265605"/>
<dbReference type="Gene3D" id="3.40.50.2300">
    <property type="match status" value="2"/>
</dbReference>
<name>A0A0D3J9C2_EMIH1</name>
<dbReference type="KEGG" id="ehx:EMIHUDRAFT_208941"/>